<dbReference type="PRINTS" id="PR00069">
    <property type="entry name" value="ALDKETRDTASE"/>
</dbReference>
<accession>U1RCB5</accession>
<evidence type="ECO:0000313" key="5">
    <source>
        <dbReference type="EMBL" id="ERH31681.1"/>
    </source>
</evidence>
<dbReference type="EMBL" id="AWSI01000009">
    <property type="protein sequence ID" value="ERH31681.1"/>
    <property type="molecule type" value="Genomic_DNA"/>
</dbReference>
<evidence type="ECO:0000259" key="4">
    <source>
        <dbReference type="Pfam" id="PF00248"/>
    </source>
</evidence>
<keyword evidence="6" id="KW-1185">Reference proteome</keyword>
<proteinExistence type="inferred from homology"/>
<dbReference type="PATRIC" id="fig|1321816.3.peg.92"/>
<dbReference type="STRING" id="419015.HMPREF3214_00500"/>
<keyword evidence="3" id="KW-0560">Oxidoreductase</keyword>
<dbReference type="Pfam" id="PF00248">
    <property type="entry name" value="Aldo_ket_red"/>
    <property type="match status" value="1"/>
</dbReference>
<dbReference type="GO" id="GO:0016616">
    <property type="term" value="F:oxidoreductase activity, acting on the CH-OH group of donors, NAD or NADP as acceptor"/>
    <property type="evidence" value="ECO:0007669"/>
    <property type="project" value="UniProtKB-ARBA"/>
</dbReference>
<reference evidence="5 6" key="1">
    <citation type="submission" date="2013-08" db="EMBL/GenBank/DDBJ databases">
        <authorList>
            <person name="Weinstock G."/>
            <person name="Sodergren E."/>
            <person name="Wylie T."/>
            <person name="Fulton L."/>
            <person name="Fulton R."/>
            <person name="Fronick C."/>
            <person name="O'Laughlin M."/>
            <person name="Godfrey J."/>
            <person name="Miner T."/>
            <person name="Herter B."/>
            <person name="Appelbaum E."/>
            <person name="Cordes M."/>
            <person name="Lek S."/>
            <person name="Wollam A."/>
            <person name="Pepin K.H."/>
            <person name="Palsikar V.B."/>
            <person name="Mitreva M."/>
            <person name="Wilson R.K."/>
        </authorList>
    </citation>
    <scope>NUCLEOTIDE SEQUENCE [LARGE SCALE GENOMIC DNA]</scope>
    <source>
        <strain evidence="5 6">F0580</strain>
    </source>
</reference>
<comment type="similarity">
    <text evidence="1">Belongs to the aldo/keto reductase family.</text>
</comment>
<sequence>MNDVFSAWRALSELLQDGTVRAIGASNFSRARLEDFISFSEVVPQVNQVEINVLHQQIEDVEYMAEHGIAAQAWAPFAHGRNDIFRNKRLQQIADAHGKSVPQVIER</sequence>
<keyword evidence="2" id="KW-0521">NADP</keyword>
<dbReference type="InterPro" id="IPR036812">
    <property type="entry name" value="NAD(P)_OxRdtase_dom_sf"/>
</dbReference>
<protein>
    <submittedName>
        <fullName evidence="5">Organophosphate reductase domain protein</fullName>
    </submittedName>
</protein>
<dbReference type="HOGENOM" id="CLU_2204513_0_0_11"/>
<organism evidence="5 6">
    <name type="scientific">Alloscardovia omnicolens F0580</name>
    <dbReference type="NCBI Taxonomy" id="1321816"/>
    <lineage>
        <taxon>Bacteria</taxon>
        <taxon>Bacillati</taxon>
        <taxon>Actinomycetota</taxon>
        <taxon>Actinomycetes</taxon>
        <taxon>Bifidobacteriales</taxon>
        <taxon>Bifidobacteriaceae</taxon>
        <taxon>Alloscardovia</taxon>
    </lineage>
</organism>
<name>U1RCB5_9BIFI</name>
<dbReference type="Proteomes" id="UP000016519">
    <property type="component" value="Unassembled WGS sequence"/>
</dbReference>
<evidence type="ECO:0000256" key="2">
    <source>
        <dbReference type="ARBA" id="ARBA00022857"/>
    </source>
</evidence>
<dbReference type="SUPFAM" id="SSF51430">
    <property type="entry name" value="NAD(P)-linked oxidoreductase"/>
    <property type="match status" value="1"/>
</dbReference>
<feature type="domain" description="NADP-dependent oxidoreductase" evidence="4">
    <location>
        <begin position="6"/>
        <end position="83"/>
    </location>
</feature>
<gene>
    <name evidence="5" type="ORF">HMPREF9244_00116</name>
</gene>
<dbReference type="Gene3D" id="3.20.20.100">
    <property type="entry name" value="NADP-dependent oxidoreductase domain"/>
    <property type="match status" value="1"/>
</dbReference>
<dbReference type="InterPro" id="IPR020471">
    <property type="entry name" value="AKR"/>
</dbReference>
<evidence type="ECO:0000256" key="3">
    <source>
        <dbReference type="ARBA" id="ARBA00023002"/>
    </source>
</evidence>
<comment type="caution">
    <text evidence="5">The sequence shown here is derived from an EMBL/GenBank/DDBJ whole genome shotgun (WGS) entry which is preliminary data.</text>
</comment>
<evidence type="ECO:0000256" key="1">
    <source>
        <dbReference type="ARBA" id="ARBA00007905"/>
    </source>
</evidence>
<dbReference type="PANTHER" id="PTHR43827">
    <property type="entry name" value="2,5-DIKETO-D-GLUCONIC ACID REDUCTASE"/>
    <property type="match status" value="1"/>
</dbReference>
<dbReference type="PANTHER" id="PTHR43827:SF3">
    <property type="entry name" value="NADP-DEPENDENT OXIDOREDUCTASE DOMAIN-CONTAINING PROTEIN"/>
    <property type="match status" value="1"/>
</dbReference>
<evidence type="ECO:0000313" key="6">
    <source>
        <dbReference type="Proteomes" id="UP000016519"/>
    </source>
</evidence>
<dbReference type="AlphaFoldDB" id="U1RCB5"/>
<dbReference type="InterPro" id="IPR023210">
    <property type="entry name" value="NADP_OxRdtase_dom"/>
</dbReference>